<organism evidence="2 3">
    <name type="scientific">Tatumella morbirosei</name>
    <dbReference type="NCBI Taxonomy" id="642227"/>
    <lineage>
        <taxon>Bacteria</taxon>
        <taxon>Pseudomonadati</taxon>
        <taxon>Pseudomonadota</taxon>
        <taxon>Gammaproteobacteria</taxon>
        <taxon>Enterobacterales</taxon>
        <taxon>Erwiniaceae</taxon>
        <taxon>Tatumella</taxon>
    </lineage>
</organism>
<comment type="caution">
    <text evidence="2">The sequence shown here is derived from an EMBL/GenBank/DDBJ whole genome shotgun (WGS) entry which is preliminary data.</text>
</comment>
<dbReference type="eggNOG" id="ENOG50338FX">
    <property type="taxonomic scope" value="Bacteria"/>
</dbReference>
<sequence>MSLPVSVLRSRKFYLLLFLVIAIVAWWWPGKVPPQTLDYYQSLLCAVVSGPEQSSETDFTRVLKRTVEGSNSDYSLRKYHYDSNAGDTVVRQWNRLSENQQQQAKNDSHQCLLLLQSAANASHYF</sequence>
<dbReference type="AlphaFoldDB" id="A0A095UDF2"/>
<keyword evidence="1" id="KW-1133">Transmembrane helix</keyword>
<dbReference type="OrthoDB" id="9114396at2"/>
<keyword evidence="1" id="KW-0812">Transmembrane</keyword>
<dbReference type="Proteomes" id="UP000029577">
    <property type="component" value="Unassembled WGS sequence"/>
</dbReference>
<protein>
    <submittedName>
        <fullName evidence="2">Uncharacterized protein</fullName>
    </submittedName>
</protein>
<dbReference type="EMBL" id="JPKR02000003">
    <property type="protein sequence ID" value="KGD72468.1"/>
    <property type="molecule type" value="Genomic_DNA"/>
</dbReference>
<evidence type="ECO:0000256" key="1">
    <source>
        <dbReference type="SAM" id="Phobius"/>
    </source>
</evidence>
<dbReference type="RefSeq" id="WP_038022110.1">
    <property type="nucleotide sequence ID" value="NZ_JPKR02000003.1"/>
</dbReference>
<feature type="transmembrane region" description="Helical" evidence="1">
    <location>
        <begin position="12"/>
        <end position="29"/>
    </location>
</feature>
<gene>
    <name evidence="2" type="ORF">HA49_17295</name>
</gene>
<evidence type="ECO:0000313" key="3">
    <source>
        <dbReference type="Proteomes" id="UP000029577"/>
    </source>
</evidence>
<accession>A0A095UDF2</accession>
<name>A0A095UDF2_9GAMM</name>
<evidence type="ECO:0000313" key="2">
    <source>
        <dbReference type="EMBL" id="KGD72468.1"/>
    </source>
</evidence>
<keyword evidence="1" id="KW-0472">Membrane</keyword>
<reference evidence="2" key="1">
    <citation type="submission" date="2014-12" db="EMBL/GenBank/DDBJ databases">
        <title>The draft genome of the Tatumella morbirosei type strain, LMG23360T isolated from pineapple rot.</title>
        <authorList>
            <person name="Smits T.H."/>
            <person name="Palmer M."/>
            <person name="Venter S.N."/>
            <person name="Duffy B."/>
            <person name="Steenkamp E.T."/>
            <person name="Chan W.Y."/>
            <person name="Coutinho T.A."/>
            <person name="Coetzee M.P."/>
            <person name="De Maayer P."/>
        </authorList>
    </citation>
    <scope>NUCLEOTIDE SEQUENCE [LARGE SCALE GENOMIC DNA]</scope>
    <source>
        <strain evidence="2">LMG 23360</strain>
    </source>
</reference>
<keyword evidence="3" id="KW-1185">Reference proteome</keyword>
<proteinExistence type="predicted"/>